<dbReference type="PANTHER" id="PTHR18952">
    <property type="entry name" value="CARBONIC ANHYDRASE"/>
    <property type="match status" value="1"/>
</dbReference>
<dbReference type="Gene3D" id="3.10.200.10">
    <property type="entry name" value="Alpha carbonic anhydrase"/>
    <property type="match status" value="1"/>
</dbReference>
<dbReference type="PROSITE" id="PS51144">
    <property type="entry name" value="ALPHA_CA_2"/>
    <property type="match status" value="1"/>
</dbReference>
<name>G0MAD1_CAEBE</name>
<dbReference type="OrthoDB" id="429145at2759"/>
<gene>
    <name evidence="4" type="primary">Cbn-cah-4</name>
    <name evidence="4" type="ORF">CAEBREN_01749</name>
</gene>
<keyword evidence="5" id="KW-1185">Reference proteome</keyword>
<organism evidence="5">
    <name type="scientific">Caenorhabditis brenneri</name>
    <name type="common">Nematode worm</name>
    <dbReference type="NCBI Taxonomy" id="135651"/>
    <lineage>
        <taxon>Eukaryota</taxon>
        <taxon>Metazoa</taxon>
        <taxon>Ecdysozoa</taxon>
        <taxon>Nematoda</taxon>
        <taxon>Chromadorea</taxon>
        <taxon>Rhabditida</taxon>
        <taxon>Rhabditina</taxon>
        <taxon>Rhabditomorpha</taxon>
        <taxon>Rhabditoidea</taxon>
        <taxon>Rhabditidae</taxon>
        <taxon>Peloderinae</taxon>
        <taxon>Caenorhabditis</taxon>
    </lineage>
</organism>
<dbReference type="FunCoup" id="G0MAD1">
    <property type="interactions" value="44"/>
</dbReference>
<proteinExistence type="inferred from homology"/>
<dbReference type="eggNOG" id="KOG0382">
    <property type="taxonomic scope" value="Eukaryota"/>
</dbReference>
<dbReference type="OMA" id="IIPANHR"/>
<dbReference type="PANTHER" id="PTHR18952:SF124">
    <property type="entry name" value="CARBONIC ANHYDRASE 7"/>
    <property type="match status" value="1"/>
</dbReference>
<dbReference type="InterPro" id="IPR023561">
    <property type="entry name" value="Carbonic_anhydrase_a-class"/>
</dbReference>
<feature type="region of interest" description="Disordered" evidence="2">
    <location>
        <begin position="1"/>
        <end position="31"/>
    </location>
</feature>
<evidence type="ECO:0000256" key="2">
    <source>
        <dbReference type="SAM" id="MobiDB-lite"/>
    </source>
</evidence>
<evidence type="ECO:0000313" key="4">
    <source>
        <dbReference type="EMBL" id="EGT40777.1"/>
    </source>
</evidence>
<accession>G0MAD1</accession>
<dbReference type="SMART" id="SM01057">
    <property type="entry name" value="Carb_anhydrase"/>
    <property type="match status" value="1"/>
</dbReference>
<dbReference type="Proteomes" id="UP000008068">
    <property type="component" value="Unassembled WGS sequence"/>
</dbReference>
<sequence length="284" mass="32027">MAPPQVRRSARLSQPEKKEEVKVKAPKKKVGFKPKQIKKSIKKALGVFKKAANQRQSPIDIIPQHVCYDNEVCKADALNIDYKPGDCCDVIVNEGGFRVNVKRNCGTFLTANHLPSSKFELAQFHAHWGCNSKEGSEHLLDGKKLSGEVHFVFWNTSYASFNEAIEKPDGLAVVGVFLKEGKYNDNYHGLIDSVRKATGNNVPIAMPKDFHLEQLLPNPDKREFVTYLGSLTTPPFNECVIWTLFTEPVEVSYGQLNVLRNIIPANHRECQDRCGREIRSSYNL</sequence>
<dbReference type="GO" id="GO:0005737">
    <property type="term" value="C:cytoplasm"/>
    <property type="evidence" value="ECO:0007669"/>
    <property type="project" value="TreeGrafter"/>
</dbReference>
<dbReference type="CDD" id="cd00326">
    <property type="entry name" value="alpha_CA"/>
    <property type="match status" value="1"/>
</dbReference>
<dbReference type="SUPFAM" id="SSF51069">
    <property type="entry name" value="Carbonic anhydrase"/>
    <property type="match status" value="1"/>
</dbReference>
<evidence type="ECO:0000256" key="1">
    <source>
        <dbReference type="ARBA" id="ARBA00010718"/>
    </source>
</evidence>
<dbReference type="STRING" id="135651.G0MAD1"/>
<evidence type="ECO:0000313" key="5">
    <source>
        <dbReference type="Proteomes" id="UP000008068"/>
    </source>
</evidence>
<dbReference type="InterPro" id="IPR001148">
    <property type="entry name" value="CA_dom"/>
</dbReference>
<feature type="domain" description="Alpha-carbonic anhydrase" evidence="3">
    <location>
        <begin position="28"/>
        <end position="284"/>
    </location>
</feature>
<dbReference type="EMBL" id="GL379788">
    <property type="protein sequence ID" value="EGT40777.1"/>
    <property type="molecule type" value="Genomic_DNA"/>
</dbReference>
<dbReference type="GO" id="GO:0008270">
    <property type="term" value="F:zinc ion binding"/>
    <property type="evidence" value="ECO:0007669"/>
    <property type="project" value="InterPro"/>
</dbReference>
<dbReference type="InParanoid" id="G0MAD1"/>
<dbReference type="Pfam" id="PF00194">
    <property type="entry name" value="Carb_anhydrase"/>
    <property type="match status" value="1"/>
</dbReference>
<feature type="compositionally biased region" description="Basic and acidic residues" evidence="2">
    <location>
        <begin position="14"/>
        <end position="23"/>
    </location>
</feature>
<evidence type="ECO:0000259" key="3">
    <source>
        <dbReference type="PROSITE" id="PS51144"/>
    </source>
</evidence>
<reference evidence="5" key="1">
    <citation type="submission" date="2011-07" db="EMBL/GenBank/DDBJ databases">
        <authorList>
            <consortium name="Caenorhabditis brenneri Sequencing and Analysis Consortium"/>
            <person name="Wilson R.K."/>
        </authorList>
    </citation>
    <scope>NUCLEOTIDE SEQUENCE [LARGE SCALE GENOMIC DNA]</scope>
    <source>
        <strain evidence="5">PB2801</strain>
    </source>
</reference>
<dbReference type="AlphaFoldDB" id="G0MAD1"/>
<protein>
    <submittedName>
        <fullName evidence="4">CBN-CAH-4 protein</fullName>
    </submittedName>
</protein>
<dbReference type="InterPro" id="IPR036398">
    <property type="entry name" value="CA_dom_sf"/>
</dbReference>
<dbReference type="GO" id="GO:0004089">
    <property type="term" value="F:carbonate dehydratase activity"/>
    <property type="evidence" value="ECO:0007669"/>
    <property type="project" value="InterPro"/>
</dbReference>
<comment type="similarity">
    <text evidence="1">Belongs to the alpha-carbonic anhydrase family.</text>
</comment>
<dbReference type="HOGENOM" id="CLU_039326_2_1_1"/>